<dbReference type="Gene3D" id="3.40.50.300">
    <property type="entry name" value="P-loop containing nucleotide triphosphate hydrolases"/>
    <property type="match status" value="1"/>
</dbReference>
<accession>A0A1H3EY09</accession>
<name>A0A1H3EY09_9RHOB</name>
<keyword evidence="2" id="KW-1185">Reference proteome</keyword>
<dbReference type="Proteomes" id="UP000199118">
    <property type="component" value="Unassembled WGS sequence"/>
</dbReference>
<reference evidence="1 2" key="1">
    <citation type="submission" date="2016-10" db="EMBL/GenBank/DDBJ databases">
        <authorList>
            <person name="de Groot N.N."/>
        </authorList>
    </citation>
    <scope>NUCLEOTIDE SEQUENCE [LARGE SCALE GENOMIC DNA]</scope>
    <source>
        <strain evidence="1 2">DSM 17890</strain>
    </source>
</reference>
<keyword evidence="1" id="KW-0808">Transferase</keyword>
<gene>
    <name evidence="1" type="ORF">SAMN05444336_11138</name>
</gene>
<evidence type="ECO:0000313" key="1">
    <source>
        <dbReference type="EMBL" id="SDX83475.1"/>
    </source>
</evidence>
<organism evidence="1 2">
    <name type="scientific">Albimonas donghaensis</name>
    <dbReference type="NCBI Taxonomy" id="356660"/>
    <lineage>
        <taxon>Bacteria</taxon>
        <taxon>Pseudomonadati</taxon>
        <taxon>Pseudomonadota</taxon>
        <taxon>Alphaproteobacteria</taxon>
        <taxon>Rhodobacterales</taxon>
        <taxon>Paracoccaceae</taxon>
        <taxon>Albimonas</taxon>
    </lineage>
</organism>
<dbReference type="InterPro" id="IPR052922">
    <property type="entry name" value="Cytidylate_Kinase-2"/>
</dbReference>
<dbReference type="PANTHER" id="PTHR37816:SF2">
    <property type="entry name" value="DNA TOPOLOGY MODULATION PROTEIN FLAR-RELATED PROTEIN"/>
    <property type="match status" value="1"/>
</dbReference>
<dbReference type="EMBL" id="FNMZ01000011">
    <property type="protein sequence ID" value="SDX83475.1"/>
    <property type="molecule type" value="Genomic_DNA"/>
</dbReference>
<keyword evidence="1" id="KW-0418">Kinase</keyword>
<protein>
    <submittedName>
        <fullName evidence="1">Adenylate kinase</fullName>
    </submittedName>
</protein>
<dbReference type="OrthoDB" id="5508973at2"/>
<dbReference type="GO" id="GO:0016301">
    <property type="term" value="F:kinase activity"/>
    <property type="evidence" value="ECO:0007669"/>
    <property type="project" value="UniProtKB-KW"/>
</dbReference>
<dbReference type="SUPFAM" id="SSF52540">
    <property type="entry name" value="P-loop containing nucleoside triphosphate hydrolases"/>
    <property type="match status" value="1"/>
</dbReference>
<dbReference type="STRING" id="356660.SAMN05444336_11138"/>
<sequence length="185" mass="20037">MSASPRLYLTGASCAGVSTLGAGLAARLGVPHLDADAFFWRPTDPPFAEQRPVADRLRLIREAQGEGGWVLSGALETWGEAVIEAAGLIVFVTTPAPLRMERLDRRERARHGARILPGGDMHATHLAFRDWASRYDDPAFAGRSRARHEAWLAARPTPALRLDGARPLAELVDAVIDALGRTGTR</sequence>
<dbReference type="PANTHER" id="PTHR37816">
    <property type="entry name" value="YALI0E33011P"/>
    <property type="match status" value="1"/>
</dbReference>
<dbReference type="AlphaFoldDB" id="A0A1H3EY09"/>
<proteinExistence type="predicted"/>
<dbReference type="InterPro" id="IPR027417">
    <property type="entry name" value="P-loop_NTPase"/>
</dbReference>
<dbReference type="RefSeq" id="WP_092684928.1">
    <property type="nucleotide sequence ID" value="NZ_FNMZ01000011.1"/>
</dbReference>
<evidence type="ECO:0000313" key="2">
    <source>
        <dbReference type="Proteomes" id="UP000199118"/>
    </source>
</evidence>
<dbReference type="NCBIfam" id="NF004861">
    <property type="entry name" value="PRK06217.1"/>
    <property type="match status" value="1"/>
</dbReference>